<reference evidence="5 6" key="1">
    <citation type="submission" date="2015-09" db="EMBL/GenBank/DDBJ databases">
        <title>Draft genome of the scarab beetle Oryctes borbonicus.</title>
        <authorList>
            <person name="Meyer J.M."/>
            <person name="Markov G.V."/>
            <person name="Baskaran P."/>
            <person name="Herrmann M."/>
            <person name="Sommer R.J."/>
            <person name="Roedelsperger C."/>
        </authorList>
    </citation>
    <scope>NUCLEOTIDE SEQUENCE [LARGE SCALE GENOMIC DNA]</scope>
    <source>
        <strain evidence="5">OB123</strain>
        <tissue evidence="5">Whole animal</tissue>
    </source>
</reference>
<dbReference type="InterPro" id="IPR051093">
    <property type="entry name" value="Neuroligin/BSAL"/>
</dbReference>
<dbReference type="SUPFAM" id="SSF53474">
    <property type="entry name" value="alpha/beta-Hydrolases"/>
    <property type="match status" value="1"/>
</dbReference>
<dbReference type="Pfam" id="PF00135">
    <property type="entry name" value="COesterase"/>
    <property type="match status" value="1"/>
</dbReference>
<dbReference type="Proteomes" id="UP000051574">
    <property type="component" value="Unassembled WGS sequence"/>
</dbReference>
<dbReference type="InterPro" id="IPR019819">
    <property type="entry name" value="Carboxylesterase_B_CS"/>
</dbReference>
<evidence type="ECO:0000313" key="5">
    <source>
        <dbReference type="EMBL" id="KRT82713.1"/>
    </source>
</evidence>
<dbReference type="PANTHER" id="PTHR43903">
    <property type="entry name" value="NEUROLIGIN"/>
    <property type="match status" value="1"/>
</dbReference>
<feature type="domain" description="Carboxylesterase type B" evidence="4">
    <location>
        <begin position="69"/>
        <end position="602"/>
    </location>
</feature>
<gene>
    <name evidence="5" type="ORF">AMK59_3458</name>
</gene>
<dbReference type="OrthoDB" id="408631at2759"/>
<proteinExistence type="inferred from homology"/>
<accession>A0A0T6B5R7</accession>
<dbReference type="InterPro" id="IPR029058">
    <property type="entry name" value="AB_hydrolase_fold"/>
</dbReference>
<dbReference type="InterPro" id="IPR002018">
    <property type="entry name" value="CarbesteraseB"/>
</dbReference>
<evidence type="ECO:0000313" key="6">
    <source>
        <dbReference type="Proteomes" id="UP000051574"/>
    </source>
</evidence>
<evidence type="ECO:0000259" key="4">
    <source>
        <dbReference type="Pfam" id="PF00135"/>
    </source>
</evidence>
<comment type="caution">
    <text evidence="5">The sequence shown here is derived from an EMBL/GenBank/DDBJ whole genome shotgun (WGS) entry which is preliminary data.</text>
</comment>
<organism evidence="5 6">
    <name type="scientific">Oryctes borbonicus</name>
    <dbReference type="NCBI Taxonomy" id="1629725"/>
    <lineage>
        <taxon>Eukaryota</taxon>
        <taxon>Metazoa</taxon>
        <taxon>Ecdysozoa</taxon>
        <taxon>Arthropoda</taxon>
        <taxon>Hexapoda</taxon>
        <taxon>Insecta</taxon>
        <taxon>Pterygota</taxon>
        <taxon>Neoptera</taxon>
        <taxon>Endopterygota</taxon>
        <taxon>Coleoptera</taxon>
        <taxon>Polyphaga</taxon>
        <taxon>Scarabaeiformia</taxon>
        <taxon>Scarabaeidae</taxon>
        <taxon>Dynastinae</taxon>
        <taxon>Oryctes</taxon>
    </lineage>
</organism>
<evidence type="ECO:0000256" key="3">
    <source>
        <dbReference type="ARBA" id="ARBA00023180"/>
    </source>
</evidence>
<dbReference type="ESTHER" id="9scar-a0a0t6b5r7">
    <property type="family name" value="OtherNon-catalytic_C"/>
</dbReference>
<dbReference type="GO" id="GO:0016787">
    <property type="term" value="F:hydrolase activity"/>
    <property type="evidence" value="ECO:0007669"/>
    <property type="project" value="UniProtKB-KW"/>
</dbReference>
<dbReference type="EMBL" id="LJIG01009621">
    <property type="protein sequence ID" value="KRT82713.1"/>
    <property type="molecule type" value="Genomic_DNA"/>
</dbReference>
<comment type="similarity">
    <text evidence="1">Belongs to the type-B carboxylesterase/lipase family.</text>
</comment>
<dbReference type="AlphaFoldDB" id="A0A0T6B5R7"/>
<keyword evidence="3" id="KW-0325">Glycoprotein</keyword>
<keyword evidence="5" id="KW-0378">Hydrolase</keyword>
<keyword evidence="2" id="KW-0732">Signal</keyword>
<evidence type="ECO:0000256" key="2">
    <source>
        <dbReference type="ARBA" id="ARBA00022729"/>
    </source>
</evidence>
<keyword evidence="6" id="KW-1185">Reference proteome</keyword>
<dbReference type="PROSITE" id="PS00941">
    <property type="entry name" value="CARBOXYLESTERASE_B_2"/>
    <property type="match status" value="1"/>
</dbReference>
<evidence type="ECO:0000256" key="1">
    <source>
        <dbReference type="ARBA" id="ARBA00005964"/>
    </source>
</evidence>
<sequence length="657" mass="71981">MLFQSFLKQYSRMQTSSYLIIVLYLLLLCSQNIQCRSNRVRRIVGGIEADVAPFDEPVAYVNYGEKTATVRGLLDAPHYSFRGLRYGQSPVGIHRFQRPIKYVLEGDYNATEYPPPCIQPVPDTEKVIGKEDCLFLNIFTPKLPDNDEGLPVILWIHGGGFRYGSASQYGPKHLMKKKVVLVTIQYRLGTLGFLSAGSSDFPGNAGLFDITLATAWTKNYIAFFGGNAKKISVMGQGTGGSCALLLGLSKLAKGIPSSVAAMSGTAISNWAIDKNPGETAKEVAAYQGCPTNNTVKMIKCMQTLDAEAIVKGDSYIESTRLKDRGFLSGLSGLLSPSPVAEGVNDGRSLPAMVQREPLDDMSDGRRPNIPLLTGITKDETKRAVNDQFRNEIVTNLKVIPDYLNKVLIKDLQSLTALTASVTNQSNAFWSILDPLNFRPYIQSTSNTIVDNLSKVSEATSDALFNLPAFMTADLWSKNNTPTFLYRFDHFGKAPKGSAFLNGLSLVSRNAEAKEKDTVSHGDDLAYLFEPMNLDGSPLKESQIYDQQDEAVRDFFTQTIVDFAGNGKIRLNDKLVPGFTTNANNFIEISSKPKISNKFRYCEMGLWAGLGDRLKDVSCQVQDSFMGILGAPVSPLKNTTNQVGNVLFGIPASANLFG</sequence>
<dbReference type="Gene3D" id="3.40.50.1820">
    <property type="entry name" value="alpha/beta hydrolase"/>
    <property type="match status" value="1"/>
</dbReference>
<protein>
    <submittedName>
        <fullName evidence="5">Hydrolase</fullName>
    </submittedName>
</protein>
<name>A0A0T6B5R7_9SCAR</name>